<dbReference type="GO" id="GO:0016020">
    <property type="term" value="C:membrane"/>
    <property type="evidence" value="ECO:0007669"/>
    <property type="project" value="UniProtKB-UniRule"/>
</dbReference>
<name>A0A317MQZ4_9GAMM</name>
<proteinExistence type="predicted"/>
<dbReference type="Pfam" id="PF00691">
    <property type="entry name" value="OmpA"/>
    <property type="match status" value="1"/>
</dbReference>
<dbReference type="InterPro" id="IPR036737">
    <property type="entry name" value="OmpA-like_sf"/>
</dbReference>
<evidence type="ECO:0000256" key="3">
    <source>
        <dbReference type="SAM" id="Phobius"/>
    </source>
</evidence>
<evidence type="ECO:0000256" key="1">
    <source>
        <dbReference type="PROSITE-ProRule" id="PRU00473"/>
    </source>
</evidence>
<evidence type="ECO:0000313" key="5">
    <source>
        <dbReference type="EMBL" id="PWV59106.1"/>
    </source>
</evidence>
<dbReference type="RefSeq" id="WP_110019937.1">
    <property type="nucleotide sequence ID" value="NZ_QGTJ01000012.1"/>
</dbReference>
<dbReference type="Gene3D" id="3.30.1330.60">
    <property type="entry name" value="OmpA-like domain"/>
    <property type="match status" value="1"/>
</dbReference>
<dbReference type="PANTHER" id="PTHR30329">
    <property type="entry name" value="STATOR ELEMENT OF FLAGELLAR MOTOR COMPLEX"/>
    <property type="match status" value="1"/>
</dbReference>
<keyword evidence="3" id="KW-0812">Transmembrane</keyword>
<dbReference type="InterPro" id="IPR050330">
    <property type="entry name" value="Bact_OuterMem_StrucFunc"/>
</dbReference>
<sequence>MRRRLDRPGSFNVWPVFTDALSGLVMVLVFLLTIFVIGETWLAHEVSGRDSAIGRLDATIAQLRQLAFGAERRADSSAARVRELEETVAGRDLDLADLRAALAQAEAGRTQLDAELAHTRQAAAAQQASLSAARDQAQTQAAAAGTRVASLEQRVGELLAELQRLNAALGARDAESSQLREQQQAAALQAQQLADELGRQQAAAQDAQTQAAAQLGELETALTAQSSELAARQTRIGEQEAHIAELDRQIRARLVERVEQLQRYASEFFGRLRQVFENNPDIKVVGDRFVFQSEVLFDTGQARLNEAAKPDLDKFVNVYRQLAGQLPDDLPVVIQVIGHTDHVPVGGGRFRSNWELSSARAQAVVDYLITQGIPPQRLAAVGMGEFHPLDTDDDAEALRRNRRIELKITSL</sequence>
<dbReference type="PROSITE" id="PS51123">
    <property type="entry name" value="OMPA_2"/>
    <property type="match status" value="1"/>
</dbReference>
<accession>A0A317MQZ4</accession>
<keyword evidence="2" id="KW-0175">Coiled coil</keyword>
<feature type="domain" description="OmpA-like" evidence="4">
    <location>
        <begin position="285"/>
        <end position="411"/>
    </location>
</feature>
<gene>
    <name evidence="5" type="ORF">C7443_112105</name>
</gene>
<dbReference type="PANTHER" id="PTHR30329:SF21">
    <property type="entry name" value="LIPOPROTEIN YIAD-RELATED"/>
    <property type="match status" value="1"/>
</dbReference>
<evidence type="ECO:0000259" key="4">
    <source>
        <dbReference type="PROSITE" id="PS51123"/>
    </source>
</evidence>
<evidence type="ECO:0000313" key="6">
    <source>
        <dbReference type="Proteomes" id="UP000246569"/>
    </source>
</evidence>
<protein>
    <submittedName>
        <fullName evidence="5">Chemotaxis protein MotB</fullName>
    </submittedName>
</protein>
<dbReference type="InterPro" id="IPR006665">
    <property type="entry name" value="OmpA-like"/>
</dbReference>
<keyword evidence="1 3" id="KW-0472">Membrane</keyword>
<organism evidence="5 6">
    <name type="scientific">Plasticicumulans acidivorans</name>
    <dbReference type="NCBI Taxonomy" id="886464"/>
    <lineage>
        <taxon>Bacteria</taxon>
        <taxon>Pseudomonadati</taxon>
        <taxon>Pseudomonadota</taxon>
        <taxon>Gammaproteobacteria</taxon>
        <taxon>Candidatus Competibacteraceae</taxon>
        <taxon>Plasticicumulans</taxon>
    </lineage>
</organism>
<dbReference type="EMBL" id="QGTJ01000012">
    <property type="protein sequence ID" value="PWV59106.1"/>
    <property type="molecule type" value="Genomic_DNA"/>
</dbReference>
<reference evidence="5 6" key="1">
    <citation type="submission" date="2018-05" db="EMBL/GenBank/DDBJ databases">
        <title>Genomic Encyclopedia of Type Strains, Phase IV (KMG-IV): sequencing the most valuable type-strain genomes for metagenomic binning, comparative biology and taxonomic classification.</title>
        <authorList>
            <person name="Goeker M."/>
        </authorList>
    </citation>
    <scope>NUCLEOTIDE SEQUENCE [LARGE SCALE GENOMIC DNA]</scope>
    <source>
        <strain evidence="5 6">DSM 23606</strain>
    </source>
</reference>
<dbReference type="OrthoDB" id="9815217at2"/>
<keyword evidence="6" id="KW-1185">Reference proteome</keyword>
<feature type="transmembrane region" description="Helical" evidence="3">
    <location>
        <begin position="20"/>
        <end position="42"/>
    </location>
</feature>
<dbReference type="AlphaFoldDB" id="A0A317MQZ4"/>
<comment type="caution">
    <text evidence="5">The sequence shown here is derived from an EMBL/GenBank/DDBJ whole genome shotgun (WGS) entry which is preliminary data.</text>
</comment>
<keyword evidence="3" id="KW-1133">Transmembrane helix</keyword>
<feature type="coiled-coil region" evidence="2">
    <location>
        <begin position="95"/>
        <end position="210"/>
    </location>
</feature>
<dbReference type="Proteomes" id="UP000246569">
    <property type="component" value="Unassembled WGS sequence"/>
</dbReference>
<dbReference type="CDD" id="cd07185">
    <property type="entry name" value="OmpA_C-like"/>
    <property type="match status" value="1"/>
</dbReference>
<dbReference type="SUPFAM" id="SSF103088">
    <property type="entry name" value="OmpA-like"/>
    <property type="match status" value="1"/>
</dbReference>
<evidence type="ECO:0000256" key="2">
    <source>
        <dbReference type="SAM" id="Coils"/>
    </source>
</evidence>